<evidence type="ECO:0000256" key="2">
    <source>
        <dbReference type="ARBA" id="ARBA00022840"/>
    </source>
</evidence>
<comment type="caution">
    <text evidence="5">The sequence shown here is derived from an EMBL/GenBank/DDBJ whole genome shotgun (WGS) entry which is preliminary data.</text>
</comment>
<evidence type="ECO:0000313" key="6">
    <source>
        <dbReference type="Proteomes" id="UP001470230"/>
    </source>
</evidence>
<evidence type="ECO:0000256" key="3">
    <source>
        <dbReference type="PROSITE-ProRule" id="PRU10141"/>
    </source>
</evidence>
<accession>A0ABR2L0U9</accession>
<dbReference type="InterPro" id="IPR011009">
    <property type="entry name" value="Kinase-like_dom_sf"/>
</dbReference>
<evidence type="ECO:0000256" key="1">
    <source>
        <dbReference type="ARBA" id="ARBA00022741"/>
    </source>
</evidence>
<keyword evidence="6" id="KW-1185">Reference proteome</keyword>
<proteinExistence type="predicted"/>
<organism evidence="5 6">
    <name type="scientific">Tritrichomonas musculus</name>
    <dbReference type="NCBI Taxonomy" id="1915356"/>
    <lineage>
        <taxon>Eukaryota</taxon>
        <taxon>Metamonada</taxon>
        <taxon>Parabasalia</taxon>
        <taxon>Tritrichomonadida</taxon>
        <taxon>Tritrichomonadidae</taxon>
        <taxon>Tritrichomonas</taxon>
    </lineage>
</organism>
<dbReference type="SMART" id="SM00220">
    <property type="entry name" value="S_TKc"/>
    <property type="match status" value="1"/>
</dbReference>
<dbReference type="SUPFAM" id="SSF56112">
    <property type="entry name" value="Protein kinase-like (PK-like)"/>
    <property type="match status" value="1"/>
</dbReference>
<dbReference type="Pfam" id="PF00069">
    <property type="entry name" value="Pkinase"/>
    <property type="match status" value="1"/>
</dbReference>
<protein>
    <recommendedName>
        <fullName evidence="4">Protein kinase domain-containing protein</fullName>
    </recommendedName>
</protein>
<sequence length="517" mass="58495">MRKITQSLHPIPENHLKVHDYMIGDVIGQGSFGQIRVAFHYRSRIPFAVKIISKSQLMQSRNAKQILFNETVLAPLIDHPSIIKIVEIADSRSQIFQFMRLAENGDLLRLLRTTPLEQKFAIRIIDQILSAVEYLHANGIAHRDIKLENILISKRAGAKLCDFGLSTITFDGKVTGNCGSIEYAAPEAINQPQYDGFKADIWSLGVVFYAIFTRKLPFQSQGSKNNANYFEQYNYNSPIDMTFVPKNMQPLICKMLSIDPNERPSATEMRSYPPIAALYSSQLPRKEPLSMLQPPDLSNDPESSFTMISILSQVLHVPHQTVIARLNEPTMNRPKLLYTLFKKSRQNMNFDFNSHTDDGKLHCLMTSNTSASTLNSIQKPLTFNNYKTNNTTINCSNYNDNTNCTDLNSKDNEDKNDDGKDEISKVFPSNAFTIYDTMHSFLMKNKACISSPISSTPMIMLRQEGGGDIRLPFYCRDKNPNENSAILKLYTEPSSMELSAKIMEHMEKCLLTPSVSS</sequence>
<dbReference type="InterPro" id="IPR000719">
    <property type="entry name" value="Prot_kinase_dom"/>
</dbReference>
<dbReference type="EMBL" id="JAPFFF010000002">
    <property type="protein sequence ID" value="KAK8896581.1"/>
    <property type="molecule type" value="Genomic_DNA"/>
</dbReference>
<dbReference type="PANTHER" id="PTHR24346">
    <property type="entry name" value="MAP/MICROTUBULE AFFINITY-REGULATING KINASE"/>
    <property type="match status" value="1"/>
</dbReference>
<feature type="binding site" evidence="3">
    <location>
        <position position="50"/>
    </location>
    <ligand>
        <name>ATP</name>
        <dbReference type="ChEBI" id="CHEBI:30616"/>
    </ligand>
</feature>
<evidence type="ECO:0000313" key="5">
    <source>
        <dbReference type="EMBL" id="KAK8896581.1"/>
    </source>
</evidence>
<dbReference type="Proteomes" id="UP001470230">
    <property type="component" value="Unassembled WGS sequence"/>
</dbReference>
<feature type="domain" description="Protein kinase" evidence="4">
    <location>
        <begin position="21"/>
        <end position="275"/>
    </location>
</feature>
<dbReference type="PROSITE" id="PS00107">
    <property type="entry name" value="PROTEIN_KINASE_ATP"/>
    <property type="match status" value="1"/>
</dbReference>
<dbReference type="InterPro" id="IPR008271">
    <property type="entry name" value="Ser/Thr_kinase_AS"/>
</dbReference>
<evidence type="ECO:0000259" key="4">
    <source>
        <dbReference type="PROSITE" id="PS50011"/>
    </source>
</evidence>
<dbReference type="PROSITE" id="PS50011">
    <property type="entry name" value="PROTEIN_KINASE_DOM"/>
    <property type="match status" value="1"/>
</dbReference>
<dbReference type="PROSITE" id="PS00108">
    <property type="entry name" value="PROTEIN_KINASE_ST"/>
    <property type="match status" value="1"/>
</dbReference>
<keyword evidence="2 3" id="KW-0067">ATP-binding</keyword>
<reference evidence="5 6" key="1">
    <citation type="submission" date="2024-04" db="EMBL/GenBank/DDBJ databases">
        <title>Tritrichomonas musculus Genome.</title>
        <authorList>
            <person name="Alves-Ferreira E."/>
            <person name="Grigg M."/>
            <person name="Lorenzi H."/>
            <person name="Galac M."/>
        </authorList>
    </citation>
    <scope>NUCLEOTIDE SEQUENCE [LARGE SCALE GENOMIC DNA]</scope>
    <source>
        <strain evidence="5 6">EAF2021</strain>
    </source>
</reference>
<gene>
    <name evidence="5" type="ORF">M9Y10_014489</name>
</gene>
<keyword evidence="1 3" id="KW-0547">Nucleotide-binding</keyword>
<name>A0ABR2L0U9_9EUKA</name>
<dbReference type="PANTHER" id="PTHR24346:SF75">
    <property type="entry name" value="AURORA KINASE"/>
    <property type="match status" value="1"/>
</dbReference>
<dbReference type="Gene3D" id="1.10.510.10">
    <property type="entry name" value="Transferase(Phosphotransferase) domain 1"/>
    <property type="match status" value="1"/>
</dbReference>
<dbReference type="InterPro" id="IPR017441">
    <property type="entry name" value="Protein_kinase_ATP_BS"/>
</dbReference>